<keyword evidence="3" id="KW-1185">Reference proteome</keyword>
<dbReference type="OrthoDB" id="2382642at2759"/>
<accession>A0A9N9GTW1</accession>
<feature type="region of interest" description="Disordered" evidence="1">
    <location>
        <begin position="230"/>
        <end position="249"/>
    </location>
</feature>
<dbReference type="AlphaFoldDB" id="A0A9N9GTW1"/>
<proteinExistence type="predicted"/>
<protein>
    <submittedName>
        <fullName evidence="2">3385_t:CDS:1</fullName>
    </submittedName>
</protein>
<evidence type="ECO:0000313" key="3">
    <source>
        <dbReference type="Proteomes" id="UP000789739"/>
    </source>
</evidence>
<evidence type="ECO:0000256" key="1">
    <source>
        <dbReference type="SAM" id="MobiDB-lite"/>
    </source>
</evidence>
<evidence type="ECO:0000313" key="2">
    <source>
        <dbReference type="EMBL" id="CAG8625058.1"/>
    </source>
</evidence>
<feature type="region of interest" description="Disordered" evidence="1">
    <location>
        <begin position="270"/>
        <end position="317"/>
    </location>
</feature>
<gene>
    <name evidence="2" type="ORF">PBRASI_LOCUS8928</name>
</gene>
<feature type="compositionally biased region" description="Basic residues" evidence="1">
    <location>
        <begin position="306"/>
        <end position="317"/>
    </location>
</feature>
<dbReference type="Proteomes" id="UP000789739">
    <property type="component" value="Unassembled WGS sequence"/>
</dbReference>
<name>A0A9N9GTW1_9GLOM</name>
<reference evidence="2" key="1">
    <citation type="submission" date="2021-06" db="EMBL/GenBank/DDBJ databases">
        <authorList>
            <person name="Kallberg Y."/>
            <person name="Tangrot J."/>
            <person name="Rosling A."/>
        </authorList>
    </citation>
    <scope>NUCLEOTIDE SEQUENCE</scope>
    <source>
        <strain evidence="2">BR232B</strain>
    </source>
</reference>
<comment type="caution">
    <text evidence="2">The sequence shown here is derived from an EMBL/GenBank/DDBJ whole genome shotgun (WGS) entry which is preliminary data.</text>
</comment>
<feature type="compositionally biased region" description="Polar residues" evidence="1">
    <location>
        <begin position="271"/>
        <end position="287"/>
    </location>
</feature>
<organism evidence="2 3">
    <name type="scientific">Paraglomus brasilianum</name>
    <dbReference type="NCBI Taxonomy" id="144538"/>
    <lineage>
        <taxon>Eukaryota</taxon>
        <taxon>Fungi</taxon>
        <taxon>Fungi incertae sedis</taxon>
        <taxon>Mucoromycota</taxon>
        <taxon>Glomeromycotina</taxon>
        <taxon>Glomeromycetes</taxon>
        <taxon>Paraglomerales</taxon>
        <taxon>Paraglomeraceae</taxon>
        <taxon>Paraglomus</taxon>
    </lineage>
</organism>
<dbReference type="EMBL" id="CAJVPI010001742">
    <property type="protein sequence ID" value="CAG8625058.1"/>
    <property type="molecule type" value="Genomic_DNA"/>
</dbReference>
<feature type="region of interest" description="Disordered" evidence="1">
    <location>
        <begin position="199"/>
        <end position="218"/>
    </location>
</feature>
<sequence>MITTLSTVFYVISLVEDKNSKYTIQKGQAISRINNDGNFLIYNFTCWIPLSQSEDTAEFLPLQPLQQDFVYQIIGKFTLSQDASINITITTSIPLSLSEENIPISKPIISLVGHINAEASLTESTYHLPLLVKPYISADSYNPITITLLHPSDGWLKNSFASAKKSSLIHCIGILFIIDHAMYCKTLEFQFIGTKSTTPSTVAPPWKIKQENSSTSARNTIENQVAVIHKSISQSPPEPRTNEQKTSTSKKIKVFKIADIAKSLLTKKVETSSAVSYNNEDQTSTENETIDECTHPPPAQSDPPAKRTRKRSYNKNK</sequence>